<name>A0A4R4RVB8_9ACTN</name>
<dbReference type="GO" id="GO:0004803">
    <property type="term" value="F:transposase activity"/>
    <property type="evidence" value="ECO:0007669"/>
    <property type="project" value="InterPro"/>
</dbReference>
<organism evidence="2 3">
    <name type="scientific">Jiangella ureilytica</name>
    <dbReference type="NCBI Taxonomy" id="2530374"/>
    <lineage>
        <taxon>Bacteria</taxon>
        <taxon>Bacillati</taxon>
        <taxon>Actinomycetota</taxon>
        <taxon>Actinomycetes</taxon>
        <taxon>Jiangellales</taxon>
        <taxon>Jiangellaceae</taxon>
        <taxon>Jiangella</taxon>
    </lineage>
</organism>
<protein>
    <recommendedName>
        <fullName evidence="1">Transposase IS110-like N-terminal domain-containing protein</fullName>
    </recommendedName>
</protein>
<reference evidence="2 3" key="1">
    <citation type="submission" date="2019-02" db="EMBL/GenBank/DDBJ databases">
        <title>Draft genome sequences of novel Actinobacteria.</title>
        <authorList>
            <person name="Sahin N."/>
            <person name="Ay H."/>
            <person name="Saygin H."/>
        </authorList>
    </citation>
    <scope>NUCLEOTIDE SEQUENCE [LARGE SCALE GENOMIC DNA]</scope>
    <source>
        <strain evidence="2 3">KC603</strain>
    </source>
</reference>
<evidence type="ECO:0000313" key="3">
    <source>
        <dbReference type="Proteomes" id="UP000295621"/>
    </source>
</evidence>
<proteinExistence type="predicted"/>
<dbReference type="Pfam" id="PF01548">
    <property type="entry name" value="DEDD_Tnp_IS110"/>
    <property type="match status" value="1"/>
</dbReference>
<keyword evidence="3" id="KW-1185">Reference proteome</keyword>
<gene>
    <name evidence="2" type="ORF">E1212_06485</name>
</gene>
<dbReference type="GO" id="GO:0006313">
    <property type="term" value="P:DNA transposition"/>
    <property type="evidence" value="ECO:0007669"/>
    <property type="project" value="InterPro"/>
</dbReference>
<comment type="caution">
    <text evidence="2">The sequence shown here is derived from an EMBL/GenBank/DDBJ whole genome shotgun (WGS) entry which is preliminary data.</text>
</comment>
<evidence type="ECO:0000313" key="2">
    <source>
        <dbReference type="EMBL" id="TDC53309.1"/>
    </source>
</evidence>
<dbReference type="AlphaFoldDB" id="A0A4R4RVB8"/>
<dbReference type="InterPro" id="IPR002525">
    <property type="entry name" value="Transp_IS110-like_N"/>
</dbReference>
<dbReference type="RefSeq" id="WP_131980515.1">
    <property type="nucleotide sequence ID" value="NZ_SMKL01000010.1"/>
</dbReference>
<dbReference type="EMBL" id="SMKL01000010">
    <property type="protein sequence ID" value="TDC53309.1"/>
    <property type="molecule type" value="Genomic_DNA"/>
</dbReference>
<dbReference type="OrthoDB" id="9811278at2"/>
<evidence type="ECO:0000259" key="1">
    <source>
        <dbReference type="Pfam" id="PF01548"/>
    </source>
</evidence>
<accession>A0A4R4RVB8</accession>
<feature type="domain" description="Transposase IS110-like N-terminal" evidence="1">
    <location>
        <begin position="26"/>
        <end position="117"/>
    </location>
</feature>
<dbReference type="Proteomes" id="UP000295621">
    <property type="component" value="Unassembled WGS sequence"/>
</dbReference>
<dbReference type="GO" id="GO:0003677">
    <property type="term" value="F:DNA binding"/>
    <property type="evidence" value="ECO:0007669"/>
    <property type="project" value="InterPro"/>
</dbReference>
<sequence length="122" mass="13020">MGAPVFLADLRRSSMSVDDRASTVVVAVDVGKSTVASSVTDEKRHRLLGPVDVAMTRSGLEATLARIGEVIAPQTGVKVGLEAAGHYHQPLLTPAAWPAGWELLELNAAHVTEQRRVQGQDR</sequence>